<dbReference type="SFLD" id="SFLDG01129">
    <property type="entry name" value="C1.5:_HAD__Beta-PGM__Phosphata"/>
    <property type="match status" value="1"/>
</dbReference>
<dbReference type="Proteomes" id="UP000189059">
    <property type="component" value="Unassembled WGS sequence"/>
</dbReference>
<dbReference type="NCBIfam" id="TIGR01662">
    <property type="entry name" value="HAD-SF-IIIA"/>
    <property type="match status" value="1"/>
</dbReference>
<proteinExistence type="predicted"/>
<evidence type="ECO:0000313" key="5">
    <source>
        <dbReference type="EMBL" id="OOC62568.1"/>
    </source>
</evidence>
<dbReference type="SFLD" id="SFLDG01135">
    <property type="entry name" value="C1.5.6:_HAD__Beta-PGM__Phospha"/>
    <property type="match status" value="1"/>
</dbReference>
<dbReference type="InterPro" id="IPR023214">
    <property type="entry name" value="HAD_sf"/>
</dbReference>
<dbReference type="PANTHER" id="PTHR46470:SF2">
    <property type="entry name" value="GLYCERALDEHYDE 3-PHOSPHATE PHOSPHATASE"/>
    <property type="match status" value="1"/>
</dbReference>
<dbReference type="Gene3D" id="3.40.50.1000">
    <property type="entry name" value="HAD superfamily/HAD-like"/>
    <property type="match status" value="1"/>
</dbReference>
<evidence type="ECO:0000256" key="1">
    <source>
        <dbReference type="ARBA" id="ARBA00001946"/>
    </source>
</evidence>
<dbReference type="EMBL" id="MRVI01000001">
    <property type="protein sequence ID" value="OOC62568.1"/>
    <property type="molecule type" value="Genomic_DNA"/>
</dbReference>
<gene>
    <name evidence="5" type="ORF">BBD40_12285</name>
</gene>
<evidence type="ECO:0000313" key="6">
    <source>
        <dbReference type="Proteomes" id="UP000189059"/>
    </source>
</evidence>
<dbReference type="NCBIfam" id="TIGR01549">
    <property type="entry name" value="HAD-SF-IA-v1"/>
    <property type="match status" value="1"/>
</dbReference>
<dbReference type="PANTHER" id="PTHR46470">
    <property type="entry name" value="N-ACYLNEURAMINATE-9-PHOSPHATASE"/>
    <property type="match status" value="1"/>
</dbReference>
<dbReference type="NCBIfam" id="TIGR01509">
    <property type="entry name" value="HAD-SF-IA-v3"/>
    <property type="match status" value="1"/>
</dbReference>
<keyword evidence="3 5" id="KW-0378">Hydrolase</keyword>
<comment type="cofactor">
    <cofactor evidence="1">
        <name>Mg(2+)</name>
        <dbReference type="ChEBI" id="CHEBI:18420"/>
    </cofactor>
</comment>
<dbReference type="Pfam" id="PF13419">
    <property type="entry name" value="HAD_2"/>
    <property type="match status" value="1"/>
</dbReference>
<reference evidence="5 6" key="1">
    <citation type="submission" date="2016-12" db="EMBL/GenBank/DDBJ databases">
        <title>Genome sequencing and description of Paenibacillus sp. nov. from high altitude lake in the Indian Trans- Himalayas.</title>
        <authorList>
            <person name="Kiran S."/>
            <person name="Swarnkar M.K."/>
            <person name="Rana A."/>
            <person name="Tewari R."/>
            <person name="Gulati A."/>
        </authorList>
    </citation>
    <scope>NUCLEOTIDE SEQUENCE [LARGE SCALE GENOMIC DNA]</scope>
    <source>
        <strain evidence="5 6">IHBB 9951</strain>
    </source>
</reference>
<dbReference type="InterPro" id="IPR041492">
    <property type="entry name" value="HAD_2"/>
</dbReference>
<dbReference type="RefSeq" id="WP_077567346.1">
    <property type="nucleotide sequence ID" value="NZ_MRVI01000001.1"/>
</dbReference>
<dbReference type="InterPro" id="IPR006439">
    <property type="entry name" value="HAD-SF_hydro_IA"/>
</dbReference>
<name>A0ABX3JZP3_9BACL</name>
<keyword evidence="6" id="KW-1185">Reference proteome</keyword>
<dbReference type="GO" id="GO:0016787">
    <property type="term" value="F:hydrolase activity"/>
    <property type="evidence" value="ECO:0007669"/>
    <property type="project" value="UniProtKB-KW"/>
</dbReference>
<accession>A0ABX3JZP3</accession>
<protein>
    <submittedName>
        <fullName evidence="5">HAD family hydrolase</fullName>
    </submittedName>
</protein>
<dbReference type="SFLD" id="SFLDS00003">
    <property type="entry name" value="Haloacid_Dehalogenase"/>
    <property type="match status" value="1"/>
</dbReference>
<dbReference type="Gene3D" id="1.10.150.520">
    <property type="match status" value="1"/>
</dbReference>
<evidence type="ECO:0000256" key="4">
    <source>
        <dbReference type="ARBA" id="ARBA00022842"/>
    </source>
</evidence>
<evidence type="ECO:0000256" key="3">
    <source>
        <dbReference type="ARBA" id="ARBA00022801"/>
    </source>
</evidence>
<dbReference type="InterPro" id="IPR051400">
    <property type="entry name" value="HAD-like_hydrolase"/>
</dbReference>
<dbReference type="InterPro" id="IPR036412">
    <property type="entry name" value="HAD-like_sf"/>
</dbReference>
<dbReference type="SUPFAM" id="SSF56784">
    <property type="entry name" value="HAD-like"/>
    <property type="match status" value="1"/>
</dbReference>
<keyword evidence="4" id="KW-0460">Magnesium</keyword>
<evidence type="ECO:0000256" key="2">
    <source>
        <dbReference type="ARBA" id="ARBA00022723"/>
    </source>
</evidence>
<comment type="caution">
    <text evidence="5">The sequence shown here is derived from an EMBL/GenBank/DDBJ whole genome shotgun (WGS) entry which is preliminary data.</text>
</comment>
<dbReference type="PRINTS" id="PR00413">
    <property type="entry name" value="HADHALOGNASE"/>
</dbReference>
<dbReference type="InterPro" id="IPR006549">
    <property type="entry name" value="HAD-SF_hydro_IIIA"/>
</dbReference>
<organism evidence="5 6">
    <name type="scientific">Paenibacillus ihbetae</name>
    <dbReference type="NCBI Taxonomy" id="1870820"/>
    <lineage>
        <taxon>Bacteria</taxon>
        <taxon>Bacillati</taxon>
        <taxon>Bacillota</taxon>
        <taxon>Bacilli</taxon>
        <taxon>Bacillales</taxon>
        <taxon>Paenibacillaceae</taxon>
        <taxon>Paenibacillus</taxon>
    </lineage>
</organism>
<keyword evidence="2" id="KW-0479">Metal-binding</keyword>
<sequence length="227" mass="26216">MIRAVIFDLDGTLLDRSTSLYHFVVDQYARIIHNAKSIGMERYTNRFIELDHRGYVWKDRVYQELIKEFELPLDWNELLADYTSGFSKHAVPFPNMHEVLERLKNCGYKLGIITNGFGDFQSSNIEALGIQKYFEVILISEIEGIRKPDPAIFLRAAERMGVQPQACVYVGDHPANDITASKNAGMKGIWKEDAFYTEPLEYDGKVSDLLEIERIIEQWNFGIKPMK</sequence>